<dbReference type="GO" id="GO:0004014">
    <property type="term" value="F:adenosylmethionine decarboxylase activity"/>
    <property type="evidence" value="ECO:0007669"/>
    <property type="project" value="InterPro"/>
</dbReference>
<keyword evidence="2" id="KW-0210">Decarboxylase</keyword>
<evidence type="ECO:0000313" key="11">
    <source>
        <dbReference type="Proteomes" id="UP000782519"/>
    </source>
</evidence>
<gene>
    <name evidence="10" type="ORF">HZA66_08875</name>
</gene>
<dbReference type="InterPro" id="IPR003826">
    <property type="entry name" value="AdoMetDC_fam_prok"/>
</dbReference>
<comment type="cofactor">
    <cofactor evidence="1">
        <name>pyruvate</name>
        <dbReference type="ChEBI" id="CHEBI:15361"/>
    </cofactor>
</comment>
<evidence type="ECO:0000256" key="4">
    <source>
        <dbReference type="ARBA" id="ARBA00023066"/>
    </source>
</evidence>
<evidence type="ECO:0000256" key="8">
    <source>
        <dbReference type="ARBA" id="ARBA00023270"/>
    </source>
</evidence>
<keyword evidence="4" id="KW-0745">Spermidine biosynthesis</keyword>
<dbReference type="GO" id="GO:0005829">
    <property type="term" value="C:cytosol"/>
    <property type="evidence" value="ECO:0007669"/>
    <property type="project" value="TreeGrafter"/>
</dbReference>
<dbReference type="Pfam" id="PF02675">
    <property type="entry name" value="AdoMet_dc"/>
    <property type="match status" value="1"/>
</dbReference>
<sequence>MLMTHALAEMYDCLPLIEDEAALVAAARAAVQSVGATIIGSYEVRYVPHGLTIALFLAESHIVLTTWPEYRLLLLDVLLCNPEMDFNRVLAEVKRSVCPDGEMIVHHVPRKIAAKP</sequence>
<dbReference type="AlphaFoldDB" id="A0A933RYV5"/>
<dbReference type="SUPFAM" id="SSF56276">
    <property type="entry name" value="S-adenosylmethionine decarboxylase"/>
    <property type="match status" value="1"/>
</dbReference>
<evidence type="ECO:0000256" key="2">
    <source>
        <dbReference type="ARBA" id="ARBA00022793"/>
    </source>
</evidence>
<dbReference type="EMBL" id="JACRJB010000024">
    <property type="protein sequence ID" value="MBI5129542.1"/>
    <property type="molecule type" value="Genomic_DNA"/>
</dbReference>
<proteinExistence type="predicted"/>
<evidence type="ECO:0000256" key="1">
    <source>
        <dbReference type="ARBA" id="ARBA00001928"/>
    </source>
</evidence>
<dbReference type="InterPro" id="IPR016067">
    <property type="entry name" value="S-AdoMet_deCO2ase_core"/>
</dbReference>
<keyword evidence="9" id="KW-0670">Pyruvate</keyword>
<evidence type="ECO:0000256" key="3">
    <source>
        <dbReference type="ARBA" id="ARBA00022813"/>
    </source>
</evidence>
<keyword evidence="6" id="KW-0865">Zymogen</keyword>
<evidence type="ECO:0000256" key="6">
    <source>
        <dbReference type="ARBA" id="ARBA00023145"/>
    </source>
</evidence>
<dbReference type="GO" id="GO:0008295">
    <property type="term" value="P:spermidine biosynthetic process"/>
    <property type="evidence" value="ECO:0007669"/>
    <property type="project" value="UniProtKB-KW"/>
</dbReference>
<dbReference type="PANTHER" id="PTHR33866">
    <property type="entry name" value="S-ADENOSYLMETHIONINE DECARBOXYLASE PROENZYME"/>
    <property type="match status" value="1"/>
</dbReference>
<organism evidence="10 11">
    <name type="scientific">Rhodopseudomonas palustris</name>
    <dbReference type="NCBI Taxonomy" id="1076"/>
    <lineage>
        <taxon>Bacteria</taxon>
        <taxon>Pseudomonadati</taxon>
        <taxon>Pseudomonadota</taxon>
        <taxon>Alphaproteobacteria</taxon>
        <taxon>Hyphomicrobiales</taxon>
        <taxon>Nitrobacteraceae</taxon>
        <taxon>Rhodopseudomonas</taxon>
    </lineage>
</organism>
<name>A0A933RYV5_RHOPL</name>
<dbReference type="Gene3D" id="3.60.90.10">
    <property type="entry name" value="S-adenosylmethionine decarboxylase"/>
    <property type="match status" value="1"/>
</dbReference>
<evidence type="ECO:0000256" key="5">
    <source>
        <dbReference type="ARBA" id="ARBA00023115"/>
    </source>
</evidence>
<keyword evidence="7" id="KW-0456">Lyase</keyword>
<dbReference type="PANTHER" id="PTHR33866:SF2">
    <property type="entry name" value="S-ADENOSYLMETHIONINE DECARBOXYLASE PROENZYME"/>
    <property type="match status" value="1"/>
</dbReference>
<keyword evidence="5" id="KW-0620">Polyamine biosynthesis</keyword>
<evidence type="ECO:0000313" key="10">
    <source>
        <dbReference type="EMBL" id="MBI5129542.1"/>
    </source>
</evidence>
<evidence type="ECO:0000256" key="7">
    <source>
        <dbReference type="ARBA" id="ARBA00023239"/>
    </source>
</evidence>
<keyword evidence="8" id="KW-0704">Schiff base</keyword>
<reference evidence="10" key="1">
    <citation type="submission" date="2020-07" db="EMBL/GenBank/DDBJ databases">
        <title>Huge and variable diversity of episymbiotic CPR bacteria and DPANN archaea in groundwater ecosystems.</title>
        <authorList>
            <person name="He C.Y."/>
            <person name="Keren R."/>
            <person name="Whittaker M."/>
            <person name="Farag I.F."/>
            <person name="Doudna J."/>
            <person name="Cate J.H.D."/>
            <person name="Banfield J.F."/>
        </authorList>
    </citation>
    <scope>NUCLEOTIDE SEQUENCE</scope>
    <source>
        <strain evidence="10">NC_groundwater_1818_Pr3_B-0.1um_66_35</strain>
    </source>
</reference>
<accession>A0A933RYV5</accession>
<keyword evidence="3" id="KW-0068">Autocatalytic cleavage</keyword>
<evidence type="ECO:0000256" key="9">
    <source>
        <dbReference type="ARBA" id="ARBA00023317"/>
    </source>
</evidence>
<dbReference type="Proteomes" id="UP000782519">
    <property type="component" value="Unassembled WGS sequence"/>
</dbReference>
<comment type="caution">
    <text evidence="10">The sequence shown here is derived from an EMBL/GenBank/DDBJ whole genome shotgun (WGS) entry which is preliminary data.</text>
</comment>
<protein>
    <submittedName>
        <fullName evidence="10">S-adenosylmethionine decarboxylase</fullName>
    </submittedName>
</protein>